<dbReference type="EMBL" id="LMWS01000015">
    <property type="protein sequence ID" value="KUN38549.1"/>
    <property type="molecule type" value="Genomic_DNA"/>
</dbReference>
<evidence type="ECO:0000313" key="1">
    <source>
        <dbReference type="EMBL" id="KUN38549.1"/>
    </source>
</evidence>
<dbReference type="Proteomes" id="UP000053271">
    <property type="component" value="Unassembled WGS sequence"/>
</dbReference>
<reference evidence="1 2" key="1">
    <citation type="submission" date="2015-10" db="EMBL/GenBank/DDBJ databases">
        <title>Draft genome sequence of Streptomyces longwoodensis DSM 41677, type strain for the species Streptomyces longwoodensis.</title>
        <authorList>
            <person name="Ruckert C."/>
            <person name="Winkler A."/>
            <person name="Kalinowski J."/>
            <person name="Kampfer P."/>
            <person name="Glaeser S."/>
        </authorList>
    </citation>
    <scope>NUCLEOTIDE SEQUENCE [LARGE SCALE GENOMIC DNA]</scope>
    <source>
        <strain evidence="1 2">DSM 41677</strain>
    </source>
</reference>
<name>A0A117QNS2_9ACTN</name>
<proteinExistence type="predicted"/>
<accession>A0A117QNS2</accession>
<sequence>MSAVRLKTSGFGFNGLATPVLTATCPHPHPSEPYADLHLTDAMADGNVADQSVWARLEQHQVGSPWVGG</sequence>
<evidence type="ECO:0000313" key="2">
    <source>
        <dbReference type="Proteomes" id="UP000053271"/>
    </source>
</evidence>
<gene>
    <name evidence="1" type="ORF">AQJ30_13400</name>
</gene>
<organism evidence="1 2">
    <name type="scientific">Streptomyces longwoodensis</name>
    <dbReference type="NCBI Taxonomy" id="68231"/>
    <lineage>
        <taxon>Bacteria</taxon>
        <taxon>Bacillati</taxon>
        <taxon>Actinomycetota</taxon>
        <taxon>Actinomycetes</taxon>
        <taxon>Kitasatosporales</taxon>
        <taxon>Streptomycetaceae</taxon>
        <taxon>Streptomyces</taxon>
    </lineage>
</organism>
<protein>
    <submittedName>
        <fullName evidence="1">Uncharacterized protein</fullName>
    </submittedName>
</protein>
<dbReference type="AlphaFoldDB" id="A0A117QNS2"/>
<keyword evidence="2" id="KW-1185">Reference proteome</keyword>
<comment type="caution">
    <text evidence="1">The sequence shown here is derived from an EMBL/GenBank/DDBJ whole genome shotgun (WGS) entry which is preliminary data.</text>
</comment>